<reference evidence="3" key="1">
    <citation type="submission" date="2017-09" db="EMBL/GenBank/DDBJ databases">
        <authorList>
            <person name="Varghese N."/>
            <person name="Submissions S."/>
        </authorList>
    </citation>
    <scope>NUCLEOTIDE SEQUENCE [LARGE SCALE GENOMIC DNA]</scope>
    <source>
        <strain evidence="3">MSL47</strain>
    </source>
</reference>
<keyword evidence="1" id="KW-0812">Transmembrane</keyword>
<organism evidence="2 3">
    <name type="scientific">Orenia metallireducens</name>
    <dbReference type="NCBI Taxonomy" id="1413210"/>
    <lineage>
        <taxon>Bacteria</taxon>
        <taxon>Bacillati</taxon>
        <taxon>Bacillota</taxon>
        <taxon>Clostridia</taxon>
        <taxon>Halanaerobiales</taxon>
        <taxon>Halobacteroidaceae</taxon>
        <taxon>Orenia</taxon>
    </lineage>
</organism>
<keyword evidence="1" id="KW-1133">Transmembrane helix</keyword>
<gene>
    <name evidence="2" type="ORF">SAMN06265827_1873</name>
</gene>
<evidence type="ECO:0000313" key="2">
    <source>
        <dbReference type="EMBL" id="SNY48450.1"/>
    </source>
</evidence>
<evidence type="ECO:0000313" key="3">
    <source>
        <dbReference type="Proteomes" id="UP000219573"/>
    </source>
</evidence>
<protein>
    <submittedName>
        <fullName evidence="2">Uncharacterized protein</fullName>
    </submittedName>
</protein>
<sequence>MSDKKQVFLSWLGTILVNALLIYSYFLNENINLYIFLSGVTITCSVLTTIEYFKKNNK</sequence>
<dbReference type="Proteomes" id="UP000219573">
    <property type="component" value="Unassembled WGS sequence"/>
</dbReference>
<name>A0A285IKB1_9FIRM</name>
<evidence type="ECO:0000256" key="1">
    <source>
        <dbReference type="SAM" id="Phobius"/>
    </source>
</evidence>
<dbReference type="EMBL" id="OBDZ01000087">
    <property type="protein sequence ID" value="SNY48450.1"/>
    <property type="molecule type" value="Genomic_DNA"/>
</dbReference>
<dbReference type="AlphaFoldDB" id="A0A285IKB1"/>
<proteinExistence type="predicted"/>
<accession>A0A285IKB1</accession>
<feature type="transmembrane region" description="Helical" evidence="1">
    <location>
        <begin position="7"/>
        <end position="27"/>
    </location>
</feature>
<feature type="transmembrane region" description="Helical" evidence="1">
    <location>
        <begin position="33"/>
        <end position="53"/>
    </location>
</feature>
<keyword evidence="1" id="KW-0472">Membrane</keyword>
<keyword evidence="3" id="KW-1185">Reference proteome</keyword>